<comment type="caution">
    <text evidence="2">The sequence shown here is derived from an EMBL/GenBank/DDBJ whole genome shotgun (WGS) entry which is preliminary data.</text>
</comment>
<evidence type="ECO:0000256" key="1">
    <source>
        <dbReference type="SAM" id="MobiDB-lite"/>
    </source>
</evidence>
<keyword evidence="3" id="KW-1185">Reference proteome</keyword>
<dbReference type="EMBL" id="JAUNZN010000038">
    <property type="protein sequence ID" value="KAK4806568.1"/>
    <property type="molecule type" value="Genomic_DNA"/>
</dbReference>
<sequence length="197" mass="20810">MLEWRSGGNIMRNEFPTKRAKAAVPKAREKQAWMRGFTAGGTTEYRNDTTMSRDGEEMERGFKDANMPVLTNRETTAIIEDTTAPGSCCHVDTSSAAQEGPVVQGFADGNVAVVGHDSEKTILSSNQEDKAKDLCSTSQVGDGPVAPQRIGHGFGESGGDGAQVEEGEVEQEEVHGGVEAVVTGYGGDDEAVAQEGS</sequence>
<name>A0AAN7RSV4_MYCAM</name>
<dbReference type="AlphaFoldDB" id="A0AAN7RSV4"/>
<protein>
    <submittedName>
        <fullName evidence="2">Uncharacterized protein</fullName>
    </submittedName>
</protein>
<evidence type="ECO:0000313" key="3">
    <source>
        <dbReference type="Proteomes" id="UP001333110"/>
    </source>
</evidence>
<gene>
    <name evidence="2" type="ORF">QYF61_020469</name>
</gene>
<accession>A0AAN7RSV4</accession>
<organism evidence="2 3">
    <name type="scientific">Mycteria americana</name>
    <name type="common">Wood stork</name>
    <dbReference type="NCBI Taxonomy" id="33587"/>
    <lineage>
        <taxon>Eukaryota</taxon>
        <taxon>Metazoa</taxon>
        <taxon>Chordata</taxon>
        <taxon>Craniata</taxon>
        <taxon>Vertebrata</taxon>
        <taxon>Euteleostomi</taxon>
        <taxon>Archelosauria</taxon>
        <taxon>Archosauria</taxon>
        <taxon>Dinosauria</taxon>
        <taxon>Saurischia</taxon>
        <taxon>Theropoda</taxon>
        <taxon>Coelurosauria</taxon>
        <taxon>Aves</taxon>
        <taxon>Neognathae</taxon>
        <taxon>Neoaves</taxon>
        <taxon>Aequornithes</taxon>
        <taxon>Ciconiiformes</taxon>
        <taxon>Ciconiidae</taxon>
        <taxon>Mycteria</taxon>
    </lineage>
</organism>
<feature type="compositionally biased region" description="Gly residues" evidence="1">
    <location>
        <begin position="152"/>
        <end position="161"/>
    </location>
</feature>
<evidence type="ECO:0000313" key="2">
    <source>
        <dbReference type="EMBL" id="KAK4806568.1"/>
    </source>
</evidence>
<reference evidence="2 3" key="1">
    <citation type="journal article" date="2023" name="J. Hered.">
        <title>Chromosome-level genome of the wood stork (Mycteria americana) provides insight into avian chromosome evolution.</title>
        <authorList>
            <person name="Flamio R. Jr."/>
            <person name="Ramstad K.M."/>
        </authorList>
    </citation>
    <scope>NUCLEOTIDE SEQUENCE [LARGE SCALE GENOMIC DNA]</scope>
    <source>
        <strain evidence="2">JAX WOST 10</strain>
    </source>
</reference>
<feature type="region of interest" description="Disordered" evidence="1">
    <location>
        <begin position="148"/>
        <end position="174"/>
    </location>
</feature>
<dbReference type="Proteomes" id="UP001333110">
    <property type="component" value="Unassembled WGS sequence"/>
</dbReference>
<proteinExistence type="predicted"/>